<organism evidence="2 3">
    <name type="scientific">Thermotalea metallivorans</name>
    <dbReference type="NCBI Taxonomy" id="520762"/>
    <lineage>
        <taxon>Bacteria</taxon>
        <taxon>Bacillati</taxon>
        <taxon>Bacillota</taxon>
        <taxon>Clostridia</taxon>
        <taxon>Peptostreptococcales</taxon>
        <taxon>Thermotaleaceae</taxon>
        <taxon>Thermotalea</taxon>
    </lineage>
</organism>
<name>A0A140L0I1_9FIRM</name>
<evidence type="ECO:0000313" key="2">
    <source>
        <dbReference type="EMBL" id="KXG74056.1"/>
    </source>
</evidence>
<gene>
    <name evidence="2" type="ORF">AN619_26660</name>
</gene>
<keyword evidence="3" id="KW-1185">Reference proteome</keyword>
<evidence type="ECO:0000313" key="3">
    <source>
        <dbReference type="Proteomes" id="UP000070456"/>
    </source>
</evidence>
<protein>
    <submittedName>
        <fullName evidence="2">Uncharacterized protein</fullName>
    </submittedName>
</protein>
<dbReference type="Proteomes" id="UP000070456">
    <property type="component" value="Unassembled WGS sequence"/>
</dbReference>
<feature type="region of interest" description="Disordered" evidence="1">
    <location>
        <begin position="400"/>
        <end position="421"/>
    </location>
</feature>
<accession>A0A140L0I1</accession>
<dbReference type="STRING" id="520762.AN619_26660"/>
<dbReference type="AlphaFoldDB" id="A0A140L0I1"/>
<reference evidence="2 3" key="1">
    <citation type="submission" date="2015-12" db="EMBL/GenBank/DDBJ databases">
        <title>Draft genome sequence of the thermoanaerobe Thermotalea metallivorans, an isolate from the runoff channel of the Great Artesian Basin, Australia.</title>
        <authorList>
            <person name="Patel B.K."/>
        </authorList>
    </citation>
    <scope>NUCLEOTIDE SEQUENCE [LARGE SCALE GENOMIC DNA]</scope>
    <source>
        <strain evidence="2 3">B2-1</strain>
    </source>
</reference>
<dbReference type="EMBL" id="LOEE01000065">
    <property type="protein sequence ID" value="KXG74056.1"/>
    <property type="molecule type" value="Genomic_DNA"/>
</dbReference>
<comment type="caution">
    <text evidence="2">The sequence shown here is derived from an EMBL/GenBank/DDBJ whole genome shotgun (WGS) entry which is preliminary data.</text>
</comment>
<evidence type="ECO:0000256" key="1">
    <source>
        <dbReference type="SAM" id="MobiDB-lite"/>
    </source>
</evidence>
<sequence length="500" mass="58799">MLMMLSNMENQYIHYHISGTVYHFYKMADMLFVKTMKDNKIQGNSKIGEDIIDFAVDVDNEGIFHLVSISANGELTYWKGKALPWDRRILTKYDIASYQFKNLKIFIWDHKIHILIAVANRMNPDLWTLKHHYWNHSIWYNKKVCNIVAGKYDMPFHADMDMHHHIHILYKSIQNHKAQIFYSKFNTTYNAWSTPQQISNLLHENSHPFVFCDHLNHIHAVWASLENNNFEIYYRVSKSSPFSKTGWSEAIKLSIENTNCTHPFIMEIENTLKLIWKQNNKYYAVSNDFSGSLWSTPFEISVDPALKISPVAVIGSTYKSYHPVKIPMGHMYMHQNEFYILGLDPIVHIEDHRENKRNDQRDIPQDDPWLWGNTEVNYCSFDTKTNTENQDLSKSYKDMYSTEPKDLSRAPADNRKEDANKDISRTAKQDLKTQFQAFEEILKNIASSLENTSHVLYAIEAKLNENIQRVLDLNQQIIELKEDFHKIHRNGAGKFFNFLK</sequence>
<feature type="compositionally biased region" description="Basic and acidic residues" evidence="1">
    <location>
        <begin position="403"/>
        <end position="421"/>
    </location>
</feature>
<proteinExistence type="predicted"/>